<dbReference type="AlphaFoldDB" id="A0ABD2BJ85"/>
<gene>
    <name evidence="1" type="ORF">V1477_014709</name>
</gene>
<reference evidence="1 2" key="1">
    <citation type="journal article" date="2024" name="Ann. Entomol. Soc. Am.">
        <title>Genomic analyses of the southern and eastern yellowjacket wasps (Hymenoptera: Vespidae) reveal evolutionary signatures of social life.</title>
        <authorList>
            <person name="Catto M.A."/>
            <person name="Caine P.B."/>
            <person name="Orr S.E."/>
            <person name="Hunt B.G."/>
            <person name="Goodisman M.A.D."/>
        </authorList>
    </citation>
    <scope>NUCLEOTIDE SEQUENCE [LARGE SCALE GENOMIC DNA]</scope>
    <source>
        <strain evidence="1">232</strain>
        <tissue evidence="1">Head and thorax</tissue>
    </source>
</reference>
<evidence type="ECO:0000313" key="2">
    <source>
        <dbReference type="Proteomes" id="UP001607303"/>
    </source>
</evidence>
<comment type="caution">
    <text evidence="1">The sequence shown here is derived from an EMBL/GenBank/DDBJ whole genome shotgun (WGS) entry which is preliminary data.</text>
</comment>
<name>A0ABD2BJ85_VESMC</name>
<dbReference type="EMBL" id="JAYRBN010000075">
    <property type="protein sequence ID" value="KAL2732468.1"/>
    <property type="molecule type" value="Genomic_DNA"/>
</dbReference>
<protein>
    <submittedName>
        <fullName evidence="1">Neurotrimin-like isoform X2</fullName>
    </submittedName>
</protein>
<organism evidence="1 2">
    <name type="scientific">Vespula maculifrons</name>
    <name type="common">Eastern yellow jacket</name>
    <name type="synonym">Wasp</name>
    <dbReference type="NCBI Taxonomy" id="7453"/>
    <lineage>
        <taxon>Eukaryota</taxon>
        <taxon>Metazoa</taxon>
        <taxon>Ecdysozoa</taxon>
        <taxon>Arthropoda</taxon>
        <taxon>Hexapoda</taxon>
        <taxon>Insecta</taxon>
        <taxon>Pterygota</taxon>
        <taxon>Neoptera</taxon>
        <taxon>Endopterygota</taxon>
        <taxon>Hymenoptera</taxon>
        <taxon>Apocrita</taxon>
        <taxon>Aculeata</taxon>
        <taxon>Vespoidea</taxon>
        <taxon>Vespidae</taxon>
        <taxon>Vespinae</taxon>
        <taxon>Vespula</taxon>
    </lineage>
</organism>
<dbReference type="Proteomes" id="UP001607303">
    <property type="component" value="Unassembled WGS sequence"/>
</dbReference>
<sequence>MSTYLIFNQLQIIHPQFRPKSRSSVLEPSQNFLSNTTGRVSRCLKPTVWTVEQSVSGVLYISSLLRSPKLPKRKGISPVGPKVQQPPRGGTWVDDTCRHIKILWDTSIIEQMAVRLLRDRSSRDGRITVKINFYRKMIAGPIIVGFLHGNTTGRVSRCLKPTVWTVEQSVSGVLYISSLLRSPKLPKRKGISPVGPKVQQPPRGGTWVDDTCRHIKILWDTSIIEQMAVRLLRDRSSRDGQIIVKINFYRKEGYVSLLPYANDRENTHARDGRHALGCSRSRDLVLPRTSFCSLKYRNTDTTGRVSRCLKPTVWTVEQSVSGVLYISSLLRSPKLPKRKGISPVGPKVQQPPRGGTWVGITCDISITQVLPGEWLHISIFD</sequence>
<accession>A0ABD2BJ85</accession>
<evidence type="ECO:0000313" key="1">
    <source>
        <dbReference type="EMBL" id="KAL2732468.1"/>
    </source>
</evidence>
<proteinExistence type="predicted"/>
<keyword evidence="2" id="KW-1185">Reference proteome</keyword>